<gene>
    <name evidence="3" type="ORF">E8L99_12130</name>
</gene>
<dbReference type="InterPro" id="IPR011006">
    <property type="entry name" value="CheY-like_superfamily"/>
</dbReference>
<dbReference type="SMART" id="SM00448">
    <property type="entry name" value="REC"/>
    <property type="match status" value="1"/>
</dbReference>
<organism evidence="3 4">
    <name type="scientific">Phreatobacter aquaticus</name>
    <dbReference type="NCBI Taxonomy" id="2570229"/>
    <lineage>
        <taxon>Bacteria</taxon>
        <taxon>Pseudomonadati</taxon>
        <taxon>Pseudomonadota</taxon>
        <taxon>Alphaproteobacteria</taxon>
        <taxon>Hyphomicrobiales</taxon>
        <taxon>Phreatobacteraceae</taxon>
        <taxon>Phreatobacter</taxon>
    </lineage>
</organism>
<dbReference type="PROSITE" id="PS50110">
    <property type="entry name" value="RESPONSE_REGULATORY"/>
    <property type="match status" value="1"/>
</dbReference>
<keyword evidence="1" id="KW-0597">Phosphoprotein</keyword>
<sequence>MAFGVATHMITRLMIVDDELHDIGFMMQFFKEALPACQFETFSSAEDALSRLHFAEAKGDNPQLHEDPDIIILDLSLGAMNGFEFLKALRSDEMTRHIPVVVISGDSSRQAVDRAYELGANAMFHKPQSLDGYRTMIESIVAYWAQTARHGGAAADRPERAA</sequence>
<proteinExistence type="predicted"/>
<evidence type="ECO:0000313" key="3">
    <source>
        <dbReference type="EMBL" id="QCK86448.1"/>
    </source>
</evidence>
<dbReference type="InterPro" id="IPR001789">
    <property type="entry name" value="Sig_transdc_resp-reg_receiver"/>
</dbReference>
<evidence type="ECO:0000259" key="2">
    <source>
        <dbReference type="PROSITE" id="PS50110"/>
    </source>
</evidence>
<dbReference type="PANTHER" id="PTHR44520">
    <property type="entry name" value="RESPONSE REGULATOR RCP1-RELATED"/>
    <property type="match status" value="1"/>
</dbReference>
<feature type="domain" description="Response regulatory" evidence="2">
    <location>
        <begin position="12"/>
        <end position="141"/>
    </location>
</feature>
<feature type="modified residue" description="4-aspartylphosphate" evidence="1">
    <location>
        <position position="74"/>
    </location>
</feature>
<reference evidence="3 4" key="1">
    <citation type="submission" date="2019-04" db="EMBL/GenBank/DDBJ databases">
        <title>Phreatobacter aquaticus sp. nov.</title>
        <authorList>
            <person name="Choi A."/>
            <person name="Baek K."/>
        </authorList>
    </citation>
    <scope>NUCLEOTIDE SEQUENCE [LARGE SCALE GENOMIC DNA]</scope>
    <source>
        <strain evidence="3 4">NMCR1094</strain>
    </source>
</reference>
<accession>A0A4D7QGS5</accession>
<dbReference type="Pfam" id="PF00072">
    <property type="entry name" value="Response_reg"/>
    <property type="match status" value="1"/>
</dbReference>
<keyword evidence="4" id="KW-1185">Reference proteome</keyword>
<dbReference type="Gene3D" id="3.40.50.2300">
    <property type="match status" value="1"/>
</dbReference>
<dbReference type="KEGG" id="paqt:E8L99_12130"/>
<name>A0A4D7QGS5_9HYPH</name>
<protein>
    <submittedName>
        <fullName evidence="3">Response regulator</fullName>
    </submittedName>
</protein>
<dbReference type="EMBL" id="CP039865">
    <property type="protein sequence ID" value="QCK86448.1"/>
    <property type="molecule type" value="Genomic_DNA"/>
</dbReference>
<dbReference type="SUPFAM" id="SSF52172">
    <property type="entry name" value="CheY-like"/>
    <property type="match status" value="1"/>
</dbReference>
<evidence type="ECO:0000313" key="4">
    <source>
        <dbReference type="Proteomes" id="UP000298588"/>
    </source>
</evidence>
<dbReference type="AlphaFoldDB" id="A0A4D7QGS5"/>
<dbReference type="OrthoDB" id="9793549at2"/>
<dbReference type="GO" id="GO:0000160">
    <property type="term" value="P:phosphorelay signal transduction system"/>
    <property type="evidence" value="ECO:0007669"/>
    <property type="project" value="InterPro"/>
</dbReference>
<dbReference type="InterPro" id="IPR052893">
    <property type="entry name" value="TCS_response_regulator"/>
</dbReference>
<dbReference type="PANTHER" id="PTHR44520:SF2">
    <property type="entry name" value="RESPONSE REGULATOR RCP1"/>
    <property type="match status" value="1"/>
</dbReference>
<dbReference type="Proteomes" id="UP000298588">
    <property type="component" value="Chromosome"/>
</dbReference>
<evidence type="ECO:0000256" key="1">
    <source>
        <dbReference type="PROSITE-ProRule" id="PRU00169"/>
    </source>
</evidence>